<dbReference type="RefSeq" id="WP_068691835.1">
    <property type="nucleotide sequence ID" value="NZ_CP063196.1"/>
</dbReference>
<accession>A0A399G8W5</accession>
<organism evidence="1 2">
    <name type="scientific">Thermobifida halotolerans</name>
    <dbReference type="NCBI Taxonomy" id="483545"/>
    <lineage>
        <taxon>Bacteria</taxon>
        <taxon>Bacillati</taxon>
        <taxon>Actinomycetota</taxon>
        <taxon>Actinomycetes</taxon>
        <taxon>Streptosporangiales</taxon>
        <taxon>Nocardiopsidaceae</taxon>
        <taxon>Thermobifida</taxon>
    </lineage>
</organism>
<dbReference type="Proteomes" id="UP000265719">
    <property type="component" value="Chromosome"/>
</dbReference>
<evidence type="ECO:0000313" key="1">
    <source>
        <dbReference type="EMBL" id="UOE21176.1"/>
    </source>
</evidence>
<dbReference type="AlphaFoldDB" id="A0A399G8W5"/>
<sequence length="236" mass="26275">MNPERTQKYGGTNDVLSTCPRCERSPDTHEVRWIPSDGGSQRLLESFVRTLDDLSRETMESHNLREAYLALATSRTQAGEEKVYSRSMMGTAVATIGTRVRKYATLSGPGPGIFLRWINHSRLPKDLTVVDTNNALDARGKIIDIRGRYFAPVHTPQRRDKDYPAGSCAAQKLLDQIFTEASAAGEKVGRIDLSEMFWRDFGTGERGTKWSTIDVVPSCDTCKQILPQMLCSNAGD</sequence>
<gene>
    <name evidence="1" type="ORF">NI17_008560</name>
</gene>
<keyword evidence="2" id="KW-1185">Reference proteome</keyword>
<name>A0A399G8W5_9ACTN</name>
<reference evidence="1" key="1">
    <citation type="submission" date="2020-10" db="EMBL/GenBank/DDBJ databases">
        <title>De novo genome project of the cellulose decomposer Thermobifida halotolerans type strain.</title>
        <authorList>
            <person name="Nagy I."/>
            <person name="Horvath B."/>
            <person name="Kukolya J."/>
            <person name="Nagy I."/>
            <person name="Orsini M."/>
        </authorList>
    </citation>
    <scope>NUCLEOTIDE SEQUENCE</scope>
    <source>
        <strain evidence="1">DSM 44931</strain>
    </source>
</reference>
<evidence type="ECO:0000313" key="2">
    <source>
        <dbReference type="Proteomes" id="UP000265719"/>
    </source>
</evidence>
<dbReference type="KEGG" id="thao:NI17_008560"/>
<protein>
    <submittedName>
        <fullName evidence="1">Uncharacterized protein</fullName>
    </submittedName>
</protein>
<proteinExistence type="predicted"/>
<dbReference type="OrthoDB" id="9429719at2"/>
<dbReference type="EMBL" id="CP063196">
    <property type="protein sequence ID" value="UOE21176.1"/>
    <property type="molecule type" value="Genomic_DNA"/>
</dbReference>